<feature type="compositionally biased region" description="Polar residues" evidence="8">
    <location>
        <begin position="1"/>
        <end position="20"/>
    </location>
</feature>
<dbReference type="PANTHER" id="PTHR13437:SF2">
    <property type="entry name" value="NUCLEOPORIN P58_P45"/>
    <property type="match status" value="1"/>
</dbReference>
<keyword evidence="5" id="KW-0811">Translocation</keyword>
<keyword evidence="4" id="KW-0653">Protein transport</keyword>
<evidence type="ECO:0000256" key="8">
    <source>
        <dbReference type="SAM" id="MobiDB-lite"/>
    </source>
</evidence>
<dbReference type="GO" id="GO:0015031">
    <property type="term" value="P:protein transport"/>
    <property type="evidence" value="ECO:0007669"/>
    <property type="project" value="UniProtKB-KW"/>
</dbReference>
<comment type="subcellular location">
    <subcellularLocation>
        <location evidence="1">Nucleus</location>
        <location evidence="1">Nuclear pore complex</location>
    </subcellularLocation>
</comment>
<dbReference type="Pfam" id="PF15967">
    <property type="entry name" value="Nucleoporin_FG2"/>
    <property type="match status" value="1"/>
</dbReference>
<keyword evidence="10" id="KW-1185">Reference proteome</keyword>
<reference evidence="9 10" key="1">
    <citation type="submission" date="2016-03" db="EMBL/GenBank/DDBJ databases">
        <title>Whole genome sequencing of Grifola frondosa 9006-11.</title>
        <authorList>
            <person name="Min B."/>
            <person name="Park H."/>
            <person name="Kim J.-G."/>
            <person name="Cho H."/>
            <person name="Oh Y.-L."/>
            <person name="Kong W.-S."/>
            <person name="Choi I.-G."/>
        </authorList>
    </citation>
    <scope>NUCLEOTIDE SEQUENCE [LARGE SCALE GENOMIC DNA]</scope>
    <source>
        <strain evidence="9 10">9006-11</strain>
    </source>
</reference>
<feature type="compositionally biased region" description="Low complexity" evidence="8">
    <location>
        <begin position="81"/>
        <end position="98"/>
    </location>
</feature>
<evidence type="ECO:0000256" key="5">
    <source>
        <dbReference type="ARBA" id="ARBA00023010"/>
    </source>
</evidence>
<organism evidence="9 10">
    <name type="scientific">Grifola frondosa</name>
    <name type="common">Maitake</name>
    <name type="synonym">Polyporus frondosus</name>
    <dbReference type="NCBI Taxonomy" id="5627"/>
    <lineage>
        <taxon>Eukaryota</taxon>
        <taxon>Fungi</taxon>
        <taxon>Dikarya</taxon>
        <taxon>Basidiomycota</taxon>
        <taxon>Agaricomycotina</taxon>
        <taxon>Agaricomycetes</taxon>
        <taxon>Polyporales</taxon>
        <taxon>Grifolaceae</taxon>
        <taxon>Grifola</taxon>
    </lineage>
</organism>
<evidence type="ECO:0000313" key="10">
    <source>
        <dbReference type="Proteomes" id="UP000092993"/>
    </source>
</evidence>
<dbReference type="STRING" id="5627.A0A1C7LJ66"/>
<keyword evidence="6" id="KW-0906">Nuclear pore complex</keyword>
<sequence>MKPATQSSGSSIFGQTNTPKPQGGIFGGGQQQQTTTSLGAFGQPSTQNQPAQGTSIFGTPLGQNPQQQQQQQQPAGSTLFGTSLGQTPQTQTGQSTSLFGTPLGQNPQMQAGQSTGLFGTSLGQNPQQQQTQTGQSSGLFGGAFGQMQQQPQQQPSTTGIFGQSVAQSGPFGGTQNQPQQQSTLGAFGSLGTQPTSGGWGLGSTTTQPAQQAGGSSFLGGSTLGGSLWGKPATQTPFGGQTVPQPTGPPPFTKSTKFNDLPDQVKKIFEGTDAFIQARVQISNDLKQRKLGEEALKGQEDVRALHKDLTNAISVLRSDVLHTRDLKSKVEQTVQDTIVATRIVEGFKNPQQHGAYLKNHAEFPLEFFNRVTEQMAQRLRWYKATIEQIERKLSSAASQPQYTPQAISSTLEAQHATFIALASKTAALDAELQKLRTLYTQLWRAKTGSMRDPFNELDRGSGGDFGLESLSAK</sequence>
<keyword evidence="3" id="KW-0509">mRNA transport</keyword>
<comment type="caution">
    <text evidence="9">The sequence shown here is derived from an EMBL/GenBank/DDBJ whole genome shotgun (WGS) entry which is preliminary data.</text>
</comment>
<feature type="compositionally biased region" description="Polar residues" evidence="8">
    <location>
        <begin position="43"/>
        <end position="65"/>
    </location>
</feature>
<dbReference type="GO" id="GO:0005643">
    <property type="term" value="C:nuclear pore"/>
    <property type="evidence" value="ECO:0007669"/>
    <property type="project" value="UniProtKB-SubCell"/>
</dbReference>
<feature type="compositionally biased region" description="Low complexity" evidence="8">
    <location>
        <begin position="146"/>
        <end position="155"/>
    </location>
</feature>
<evidence type="ECO:0000256" key="6">
    <source>
        <dbReference type="ARBA" id="ARBA00023132"/>
    </source>
</evidence>
<gene>
    <name evidence="9" type="primary">nup45</name>
    <name evidence="9" type="ORF">A0H81_15029</name>
</gene>
<feature type="compositionally biased region" description="Low complexity" evidence="8">
    <location>
        <begin position="228"/>
        <end position="244"/>
    </location>
</feature>
<dbReference type="GO" id="GO:0017056">
    <property type="term" value="F:structural constituent of nuclear pore"/>
    <property type="evidence" value="ECO:0007669"/>
    <property type="project" value="InterPro"/>
</dbReference>
<dbReference type="OMA" id="RDNTDVF"/>
<protein>
    <submittedName>
        <fullName evidence="9">Nucleoporin nup45</fullName>
    </submittedName>
</protein>
<feature type="compositionally biased region" description="Low complexity" evidence="8">
    <location>
        <begin position="119"/>
        <end position="138"/>
    </location>
</feature>
<proteinExistence type="predicted"/>
<accession>A0A1C7LJ66</accession>
<keyword evidence="2" id="KW-0813">Transport</keyword>
<dbReference type="PANTHER" id="PTHR13437">
    <property type="entry name" value="NUCLEOPORIN P58/P45 NUCLEOPORIN-LIKE PROTEIN 1"/>
    <property type="match status" value="1"/>
</dbReference>
<dbReference type="InterPro" id="IPR024882">
    <property type="entry name" value="NUP58/p45/49"/>
</dbReference>
<evidence type="ECO:0000256" key="3">
    <source>
        <dbReference type="ARBA" id="ARBA00022816"/>
    </source>
</evidence>
<dbReference type="GO" id="GO:0008139">
    <property type="term" value="F:nuclear localization sequence binding"/>
    <property type="evidence" value="ECO:0007669"/>
    <property type="project" value="InterPro"/>
</dbReference>
<feature type="region of interest" description="Disordered" evidence="8">
    <location>
        <begin position="1"/>
        <end position="256"/>
    </location>
</feature>
<feature type="compositionally biased region" description="Polar residues" evidence="8">
    <location>
        <begin position="156"/>
        <end position="194"/>
    </location>
</feature>
<evidence type="ECO:0000256" key="4">
    <source>
        <dbReference type="ARBA" id="ARBA00022927"/>
    </source>
</evidence>
<dbReference type="GO" id="GO:0051028">
    <property type="term" value="P:mRNA transport"/>
    <property type="evidence" value="ECO:0007669"/>
    <property type="project" value="UniProtKB-KW"/>
</dbReference>
<feature type="compositionally biased region" description="Polar residues" evidence="8">
    <location>
        <begin position="103"/>
        <end position="118"/>
    </location>
</feature>
<dbReference type="AlphaFoldDB" id="A0A1C7LJ66"/>
<keyword evidence="7" id="KW-0539">Nucleus</keyword>
<evidence type="ECO:0000256" key="1">
    <source>
        <dbReference type="ARBA" id="ARBA00004567"/>
    </source>
</evidence>
<dbReference type="Proteomes" id="UP000092993">
    <property type="component" value="Unassembled WGS sequence"/>
</dbReference>
<name>A0A1C7LJ66_GRIFR</name>
<evidence type="ECO:0000313" key="9">
    <source>
        <dbReference type="EMBL" id="OBZ62665.1"/>
    </source>
</evidence>
<evidence type="ECO:0000256" key="7">
    <source>
        <dbReference type="ARBA" id="ARBA00023242"/>
    </source>
</evidence>
<dbReference type="Gene3D" id="6.10.140.1350">
    <property type="match status" value="1"/>
</dbReference>
<dbReference type="EMBL" id="LUGG01000127">
    <property type="protein sequence ID" value="OBZ62665.1"/>
    <property type="molecule type" value="Genomic_DNA"/>
</dbReference>
<dbReference type="OrthoDB" id="2538017at2759"/>
<evidence type="ECO:0000256" key="2">
    <source>
        <dbReference type="ARBA" id="ARBA00022448"/>
    </source>
</evidence>